<keyword evidence="3" id="KW-1185">Reference proteome</keyword>
<evidence type="ECO:0000256" key="1">
    <source>
        <dbReference type="SAM" id="SignalP"/>
    </source>
</evidence>
<dbReference type="EMBL" id="CP043494">
    <property type="protein sequence ID" value="WNG46702.1"/>
    <property type="molecule type" value="Genomic_DNA"/>
</dbReference>
<protein>
    <submittedName>
        <fullName evidence="2">Uncharacterized protein</fullName>
    </submittedName>
</protein>
<reference evidence="2 3" key="1">
    <citation type="submission" date="2019-08" db="EMBL/GenBank/DDBJ databases">
        <title>Archangium and Cystobacter genomes.</title>
        <authorList>
            <person name="Chen I.-C.K."/>
            <person name="Wielgoss S."/>
        </authorList>
    </citation>
    <scope>NUCLEOTIDE SEQUENCE [LARGE SCALE GENOMIC DNA]</scope>
    <source>
        <strain evidence="2 3">Cbm 6</strain>
    </source>
</reference>
<accession>A0ABY9WVP5</accession>
<feature type="signal peptide" evidence="1">
    <location>
        <begin position="1"/>
        <end position="25"/>
    </location>
</feature>
<evidence type="ECO:0000313" key="3">
    <source>
        <dbReference type="Proteomes" id="UP001611383"/>
    </source>
</evidence>
<organism evidence="2 3">
    <name type="scientific">Archangium minus</name>
    <dbReference type="NCBI Taxonomy" id="83450"/>
    <lineage>
        <taxon>Bacteria</taxon>
        <taxon>Pseudomonadati</taxon>
        <taxon>Myxococcota</taxon>
        <taxon>Myxococcia</taxon>
        <taxon>Myxococcales</taxon>
        <taxon>Cystobacterineae</taxon>
        <taxon>Archangiaceae</taxon>
        <taxon>Archangium</taxon>
    </lineage>
</organism>
<evidence type="ECO:0000313" key="2">
    <source>
        <dbReference type="EMBL" id="WNG46702.1"/>
    </source>
</evidence>
<feature type="chain" id="PRO_5045230273" evidence="1">
    <location>
        <begin position="26"/>
        <end position="142"/>
    </location>
</feature>
<gene>
    <name evidence="2" type="ORF">F0U60_23235</name>
</gene>
<name>A0ABY9WVP5_9BACT</name>
<sequence>MKISRPLSALCVLLPTLAWSSPVHSVWSTSAIEVKDPTGWYNTSSANASLSWNQFTGFAFVNARATSTTGNVYEFQLVSTTASTTADAIVGTWNVTKNGIPLCTNCTGSAYGLTGGVGNYFKIYVNGETYGLIAYISSAYHY</sequence>
<dbReference type="Proteomes" id="UP001611383">
    <property type="component" value="Chromosome"/>
</dbReference>
<proteinExistence type="predicted"/>
<dbReference type="RefSeq" id="WP_395823378.1">
    <property type="nucleotide sequence ID" value="NZ_CP043494.1"/>
</dbReference>
<keyword evidence="1" id="KW-0732">Signal</keyword>